<keyword evidence="3 7" id="KW-0663">Pyridoxal phosphate</keyword>
<evidence type="ECO:0000313" key="10">
    <source>
        <dbReference type="EMBL" id="BFH74466.1"/>
    </source>
</evidence>
<gene>
    <name evidence="7 10" type="primary">pdxS</name>
    <name evidence="10" type="ORF">SJAV_24100</name>
</gene>
<feature type="active site" description="Schiff-base intermediate with D-ribose 5-phosphate" evidence="7">
    <location>
        <position position="121"/>
    </location>
</feature>
<sequence>MRLYEISFYEVEQFFYKLAELRDIIKDQGLLTFLPEKQSYDIIQGSAMVKHAFPIFQKGGVVMDVTNVTQAEIAEDAGATAVMVLDKLPYDVRKSGGVARMADPKIIEEVMNSITIPVMAKVRIGHYYEAKVLEALGVDMIDESEVLTPADEEHHINKWEFKVPFVNGARNLGEALRRITEGASMIRTKGEAGTGNVSEAVKHMKIINSEIRSLISMSEEDRMKKAREYQVPYQIVELTVKLGRLPVVNFAAGGIATPADAALMMWLGADGIFVGSGIFKSQDPDVRAKAIVLATANWEDPEIVLEAQKMISESKSMMGIDIKSLKPEELLQVRGQ</sequence>
<evidence type="ECO:0000256" key="2">
    <source>
        <dbReference type="ARBA" id="ARBA00007281"/>
    </source>
</evidence>
<dbReference type="NCBIfam" id="NF003215">
    <property type="entry name" value="PRK04180.1"/>
    <property type="match status" value="1"/>
</dbReference>
<dbReference type="GO" id="GO:0036381">
    <property type="term" value="F:pyridoxal 5'-phosphate synthase (glutamine hydrolysing) activity"/>
    <property type="evidence" value="ECO:0007669"/>
    <property type="project" value="UniProtKB-UniRule"/>
</dbReference>
<dbReference type="AlphaFoldDB" id="A0AAT9GUH7"/>
<dbReference type="GeneID" id="92355368"/>
<keyword evidence="4 7" id="KW-0456">Lyase</keyword>
<dbReference type="PANTHER" id="PTHR31829:SF0">
    <property type="entry name" value="PYRIDOXAL 5'-PHOSPHATE SYNTHASE SUBUNIT SNZ1-RELATED"/>
    <property type="match status" value="1"/>
</dbReference>
<dbReference type="GO" id="GO:0006520">
    <property type="term" value="P:amino acid metabolic process"/>
    <property type="evidence" value="ECO:0007669"/>
    <property type="project" value="TreeGrafter"/>
</dbReference>
<dbReference type="NCBIfam" id="TIGR00343">
    <property type="entry name" value="pyridoxal 5'-phosphate synthase lyase subunit PdxS"/>
    <property type="match status" value="1"/>
</dbReference>
<evidence type="ECO:0000256" key="6">
    <source>
        <dbReference type="ARBA" id="ARBA00047992"/>
    </source>
</evidence>
<reference evidence="10" key="1">
    <citation type="submission" date="2024-03" db="EMBL/GenBank/DDBJ databases">
        <title>Complete genome sequence of Sulfurisphaera javensis strain KD-1.</title>
        <authorList>
            <person name="Sakai H."/>
            <person name="Nur N."/>
            <person name="Suwanto A."/>
            <person name="Kurosawa N."/>
        </authorList>
    </citation>
    <scope>NUCLEOTIDE SEQUENCE</scope>
    <source>
        <strain evidence="10">KD-1</strain>
    </source>
</reference>
<comment type="catalytic activity">
    <reaction evidence="6 7">
        <text>aldehydo-D-ribose 5-phosphate + D-glyceraldehyde 3-phosphate + L-glutamine = pyridoxal 5'-phosphate + L-glutamate + phosphate + 3 H2O + H(+)</text>
        <dbReference type="Rhea" id="RHEA:31507"/>
        <dbReference type="ChEBI" id="CHEBI:15377"/>
        <dbReference type="ChEBI" id="CHEBI:15378"/>
        <dbReference type="ChEBI" id="CHEBI:29985"/>
        <dbReference type="ChEBI" id="CHEBI:43474"/>
        <dbReference type="ChEBI" id="CHEBI:58273"/>
        <dbReference type="ChEBI" id="CHEBI:58359"/>
        <dbReference type="ChEBI" id="CHEBI:59776"/>
        <dbReference type="ChEBI" id="CHEBI:597326"/>
        <dbReference type="EC" id="4.3.3.6"/>
    </reaction>
</comment>
<organism evidence="10">
    <name type="scientific">Sulfurisphaera javensis</name>
    <dbReference type="NCBI Taxonomy" id="2049879"/>
    <lineage>
        <taxon>Archaea</taxon>
        <taxon>Thermoproteota</taxon>
        <taxon>Thermoprotei</taxon>
        <taxon>Sulfolobales</taxon>
        <taxon>Sulfolobaceae</taxon>
        <taxon>Sulfurisphaera</taxon>
    </lineage>
</organism>
<evidence type="ECO:0000256" key="8">
    <source>
        <dbReference type="PROSITE-ProRule" id="PRU00481"/>
    </source>
</evidence>
<evidence type="ECO:0000259" key="9">
    <source>
        <dbReference type="Pfam" id="PF01680"/>
    </source>
</evidence>
<dbReference type="InterPro" id="IPR033755">
    <property type="entry name" value="PdxS/SNZ_N"/>
</dbReference>
<dbReference type="PIRSF" id="PIRSF029271">
    <property type="entry name" value="Pdx1"/>
    <property type="match status" value="1"/>
</dbReference>
<name>A0AAT9GUH7_9CREN</name>
<feature type="binding site" evidence="7">
    <location>
        <position position="205"/>
    </location>
    <ligand>
        <name>D-glyceraldehyde 3-phosphate</name>
        <dbReference type="ChEBI" id="CHEBI:59776"/>
    </ligand>
</feature>
<dbReference type="PROSITE" id="PS51129">
    <property type="entry name" value="PDXS_SNZ_2"/>
    <property type="match status" value="1"/>
</dbReference>
<evidence type="ECO:0000256" key="3">
    <source>
        <dbReference type="ARBA" id="ARBA00022898"/>
    </source>
</evidence>
<dbReference type="GO" id="GO:0042823">
    <property type="term" value="P:pyridoxal phosphate biosynthetic process"/>
    <property type="evidence" value="ECO:0007669"/>
    <property type="project" value="UniProtKB-UniRule"/>
</dbReference>
<dbReference type="HAMAP" id="MF_01824">
    <property type="entry name" value="PdxS"/>
    <property type="match status" value="1"/>
</dbReference>
<dbReference type="Gene3D" id="3.20.20.70">
    <property type="entry name" value="Aldolase class I"/>
    <property type="match status" value="1"/>
</dbReference>
<dbReference type="PANTHER" id="PTHR31829">
    <property type="entry name" value="PYRIDOXAL 5'-PHOSPHATE SYNTHASE SUBUNIT SNZ1-RELATED"/>
    <property type="match status" value="1"/>
</dbReference>
<dbReference type="EMBL" id="AP031322">
    <property type="protein sequence ID" value="BFH74466.1"/>
    <property type="molecule type" value="Genomic_DNA"/>
</dbReference>
<dbReference type="FunFam" id="3.20.20.70:FF:000001">
    <property type="entry name" value="Pyridoxine biosynthesis protein PDX1"/>
    <property type="match status" value="1"/>
</dbReference>
<keyword evidence="5 7" id="KW-0704">Schiff base</keyword>
<feature type="binding site" evidence="7">
    <location>
        <position position="254"/>
    </location>
    <ligand>
        <name>D-ribose 5-phosphate</name>
        <dbReference type="ChEBI" id="CHEBI:78346"/>
    </ligand>
</feature>
<comment type="function">
    <text evidence="7">Catalyzes the formation of pyridoxal 5'-phosphate from ribose 5-phosphate (RBP), glyceraldehyde 3-phosphate (G3P) and ammonia. The ammonia is provided by the PdxT subunit. Can also use ribulose 5-phosphate and dihydroxyacetone phosphate as substrates, resulting from enzyme-catalyzed isomerization of RBP and G3P, respectively.</text>
</comment>
<dbReference type="KEGG" id="sjv:SJAV_24100"/>
<comment type="subunit">
    <text evidence="7">In the presence of PdxT, forms a dodecamer of heterodimers.</text>
</comment>
<feature type="binding site" evidence="7">
    <location>
        <begin position="275"/>
        <end position="276"/>
    </location>
    <ligand>
        <name>D-ribose 5-phosphate</name>
        <dbReference type="ChEBI" id="CHEBI:78346"/>
    </ligand>
</feature>
<dbReference type="GO" id="GO:0008615">
    <property type="term" value="P:pyridoxine biosynthetic process"/>
    <property type="evidence" value="ECO:0007669"/>
    <property type="project" value="TreeGrafter"/>
</dbReference>
<protein>
    <recommendedName>
        <fullName evidence="7">Pyridoxal 5'-phosphate synthase subunit PdxS</fullName>
        <shortName evidence="7">PLP synthase subunit PdxS</shortName>
        <ecNumber evidence="7">4.3.3.6</ecNumber>
    </recommendedName>
    <alternativeName>
        <fullName evidence="7">Pdx1</fullName>
    </alternativeName>
</protein>
<dbReference type="CDD" id="cd04727">
    <property type="entry name" value="pdxS"/>
    <property type="match status" value="1"/>
</dbReference>
<comment type="pathway">
    <text evidence="1 7">Cofactor biosynthesis; pyridoxal 5'-phosphate biosynthesis.</text>
</comment>
<dbReference type="InterPro" id="IPR011060">
    <property type="entry name" value="RibuloseP-bd_barrel"/>
</dbReference>
<evidence type="ECO:0000256" key="1">
    <source>
        <dbReference type="ARBA" id="ARBA00004737"/>
    </source>
</evidence>
<proteinExistence type="inferred from homology"/>
<dbReference type="Pfam" id="PF01680">
    <property type="entry name" value="SOR_SNZ"/>
    <property type="match status" value="1"/>
</dbReference>
<comment type="similarity">
    <text evidence="2 7 8">Belongs to the PdxS/SNZ family.</text>
</comment>
<feature type="binding site" evidence="7">
    <location>
        <position position="64"/>
    </location>
    <ligand>
        <name>D-ribose 5-phosphate</name>
        <dbReference type="ChEBI" id="CHEBI:78346"/>
    </ligand>
</feature>
<dbReference type="InterPro" id="IPR001852">
    <property type="entry name" value="PdxS/SNZ"/>
</dbReference>
<feature type="domain" description="PdxS/SNZ N-terminal" evidence="9">
    <location>
        <begin position="48"/>
        <end position="252"/>
    </location>
</feature>
<evidence type="ECO:0000256" key="7">
    <source>
        <dbReference type="HAMAP-Rule" id="MF_01824"/>
    </source>
</evidence>
<dbReference type="InterPro" id="IPR013785">
    <property type="entry name" value="Aldolase_TIM"/>
</dbReference>
<accession>A0AAT9GUH7</accession>
<feature type="binding site" evidence="7">
    <location>
        <position position="193"/>
    </location>
    <ligand>
        <name>D-ribose 5-phosphate</name>
        <dbReference type="ChEBI" id="CHEBI:78346"/>
    </ligand>
</feature>
<dbReference type="SUPFAM" id="SSF51366">
    <property type="entry name" value="Ribulose-phoshate binding barrel"/>
    <property type="match status" value="1"/>
</dbReference>
<evidence type="ECO:0000256" key="5">
    <source>
        <dbReference type="ARBA" id="ARBA00023270"/>
    </source>
</evidence>
<evidence type="ECO:0000256" key="4">
    <source>
        <dbReference type="ARBA" id="ARBA00023239"/>
    </source>
</evidence>
<dbReference type="PROSITE" id="PS01235">
    <property type="entry name" value="PDXS_SNZ_1"/>
    <property type="match status" value="1"/>
</dbReference>
<dbReference type="EC" id="4.3.3.6" evidence="7"/>
<dbReference type="RefSeq" id="WP_369609973.1">
    <property type="nucleotide sequence ID" value="NZ_AP031322.1"/>
</dbReference>